<evidence type="ECO:0000313" key="2">
    <source>
        <dbReference type="EMBL" id="CAG9984422.1"/>
    </source>
</evidence>
<proteinExistence type="inferred from homology"/>
<accession>A0A9N9UA78</accession>
<organism evidence="2 3">
    <name type="scientific">Clonostachys byssicola</name>
    <dbReference type="NCBI Taxonomy" id="160290"/>
    <lineage>
        <taxon>Eukaryota</taxon>
        <taxon>Fungi</taxon>
        <taxon>Dikarya</taxon>
        <taxon>Ascomycota</taxon>
        <taxon>Pezizomycotina</taxon>
        <taxon>Sordariomycetes</taxon>
        <taxon>Hypocreomycetidae</taxon>
        <taxon>Hypocreales</taxon>
        <taxon>Bionectriaceae</taxon>
        <taxon>Clonostachys</taxon>
    </lineage>
</organism>
<dbReference type="GO" id="GO:0016407">
    <property type="term" value="F:acetyltransferase activity"/>
    <property type="evidence" value="ECO:0007669"/>
    <property type="project" value="InterPro"/>
</dbReference>
<keyword evidence="3" id="KW-1185">Reference proteome</keyword>
<gene>
    <name evidence="2" type="ORF">CBYS24578_00012184</name>
</gene>
<dbReference type="PANTHER" id="PTHR11786:SF0">
    <property type="entry name" value="ARYLAMINE N-ACETYLTRANSFERASE 4-RELATED"/>
    <property type="match status" value="1"/>
</dbReference>
<dbReference type="InterPro" id="IPR053710">
    <property type="entry name" value="Arylamine_NAT_domain_sf"/>
</dbReference>
<comment type="similarity">
    <text evidence="1">Belongs to the arylamine N-acetyltransferase family.</text>
</comment>
<evidence type="ECO:0000256" key="1">
    <source>
        <dbReference type="ARBA" id="ARBA00006547"/>
    </source>
</evidence>
<dbReference type="EMBL" id="CABFNO020001387">
    <property type="protein sequence ID" value="CAG9984422.1"/>
    <property type="molecule type" value="Genomic_DNA"/>
</dbReference>
<dbReference type="InterPro" id="IPR038765">
    <property type="entry name" value="Papain-like_cys_pep_sf"/>
</dbReference>
<dbReference type="Pfam" id="PF00797">
    <property type="entry name" value="Acetyltransf_2"/>
    <property type="match status" value="1"/>
</dbReference>
<evidence type="ECO:0008006" key="4">
    <source>
        <dbReference type="Google" id="ProtNLM"/>
    </source>
</evidence>
<reference evidence="2" key="1">
    <citation type="submission" date="2021-10" db="EMBL/GenBank/DDBJ databases">
        <authorList>
            <person name="Piombo E."/>
        </authorList>
    </citation>
    <scope>NUCLEOTIDE SEQUENCE</scope>
</reference>
<comment type="caution">
    <text evidence="2">The sequence shown here is derived from an EMBL/GenBank/DDBJ whole genome shotgun (WGS) entry which is preliminary data.</text>
</comment>
<sequence>MPFDAQFQLLALLQKYQIMHIPPENLALHYFWHCVIDVAPDRPFYNIVRQRRRGGYFMEKNCFLHTVLLSLGFKPCIAGARVYAGLTHCLNIVAIHDIRYAIDVCFGAKVPILLLRLSRNRVQQDAYGPVWTSVSGSMSIASTTRSLGFLNTVFKTLNYCLRIFGH</sequence>
<dbReference type="OrthoDB" id="10260017at2759"/>
<dbReference type="PANTHER" id="PTHR11786">
    <property type="entry name" value="N-HYDROXYARYLAMINE O-ACETYLTRANSFERASE"/>
    <property type="match status" value="1"/>
</dbReference>
<dbReference type="Proteomes" id="UP000754883">
    <property type="component" value="Unassembled WGS sequence"/>
</dbReference>
<evidence type="ECO:0000313" key="3">
    <source>
        <dbReference type="Proteomes" id="UP000754883"/>
    </source>
</evidence>
<name>A0A9N9UA78_9HYPO</name>
<dbReference type="SUPFAM" id="SSF54001">
    <property type="entry name" value="Cysteine proteinases"/>
    <property type="match status" value="1"/>
</dbReference>
<dbReference type="Gene3D" id="3.30.2140.20">
    <property type="match status" value="1"/>
</dbReference>
<dbReference type="InterPro" id="IPR001447">
    <property type="entry name" value="Arylamine_N-AcTrfase"/>
</dbReference>
<protein>
    <recommendedName>
        <fullName evidence="4">Arylamine N-acetyltransferase</fullName>
    </recommendedName>
</protein>
<dbReference type="AlphaFoldDB" id="A0A9N9UA78"/>